<organism evidence="1">
    <name type="scientific">uncultured bacterium contig00023</name>
    <dbReference type="NCBI Taxonomy" id="1181512"/>
    <lineage>
        <taxon>Bacteria</taxon>
        <taxon>environmental samples</taxon>
    </lineage>
</organism>
<name>A0A806JZF9_9BACT</name>
<dbReference type="AlphaFoldDB" id="A0A806JZF9"/>
<accession>A0A806JZF9</accession>
<sequence length="43" mass="4955">MKLIEGLRNAETITPLHIFIIYNFYKNCQWLAGNLTILVGNAF</sequence>
<evidence type="ECO:0000313" key="1">
    <source>
        <dbReference type="EMBL" id="AGS52548.1"/>
    </source>
</evidence>
<protein>
    <submittedName>
        <fullName evidence="1">Uncharacterized protein</fullName>
    </submittedName>
</protein>
<dbReference type="EMBL" id="JQ844201">
    <property type="protein sequence ID" value="AGS52548.1"/>
    <property type="molecule type" value="Genomic_DNA"/>
</dbReference>
<proteinExistence type="predicted"/>
<reference evidence="1" key="1">
    <citation type="submission" date="2012-03" db="EMBL/GenBank/DDBJ databases">
        <title>Functional metagenomics reveals considerable lignocellulase gene clusters in the gut microbiome of a wood-feeding higher termite.</title>
        <authorList>
            <person name="Liu N."/>
        </authorList>
    </citation>
    <scope>NUCLEOTIDE SEQUENCE</scope>
</reference>